<gene>
    <name evidence="2" type="ORF">POM88_023835</name>
</gene>
<accession>A0AAD8MQT3</accession>
<evidence type="ECO:0000313" key="3">
    <source>
        <dbReference type="Proteomes" id="UP001237642"/>
    </source>
</evidence>
<evidence type="ECO:0000256" key="1">
    <source>
        <dbReference type="SAM" id="MobiDB-lite"/>
    </source>
</evidence>
<name>A0AAD8MQT3_9APIA</name>
<feature type="compositionally biased region" description="Basic and acidic residues" evidence="1">
    <location>
        <begin position="137"/>
        <end position="147"/>
    </location>
</feature>
<dbReference type="EMBL" id="JAUIZM010000005">
    <property type="protein sequence ID" value="KAK1386100.1"/>
    <property type="molecule type" value="Genomic_DNA"/>
</dbReference>
<dbReference type="AlphaFoldDB" id="A0AAD8MQT3"/>
<feature type="region of interest" description="Disordered" evidence="1">
    <location>
        <begin position="116"/>
        <end position="248"/>
    </location>
</feature>
<feature type="compositionally biased region" description="Polar residues" evidence="1">
    <location>
        <begin position="225"/>
        <end position="248"/>
    </location>
</feature>
<feature type="compositionally biased region" description="Basic and acidic residues" evidence="1">
    <location>
        <begin position="16"/>
        <end position="28"/>
    </location>
</feature>
<feature type="region of interest" description="Disordered" evidence="1">
    <location>
        <begin position="1"/>
        <end position="31"/>
    </location>
</feature>
<dbReference type="Proteomes" id="UP001237642">
    <property type="component" value="Unassembled WGS sequence"/>
</dbReference>
<reference evidence="2" key="2">
    <citation type="submission" date="2023-05" db="EMBL/GenBank/DDBJ databases">
        <authorList>
            <person name="Schelkunov M.I."/>
        </authorList>
    </citation>
    <scope>NUCLEOTIDE SEQUENCE</scope>
    <source>
        <strain evidence="2">Hsosn_3</strain>
        <tissue evidence="2">Leaf</tissue>
    </source>
</reference>
<proteinExistence type="predicted"/>
<sequence length="248" mass="27656">MNENPDQQNGSVDPLMENHDVPAELCEPREEDMAEYKATIQDEKIREKIIIELPNNPHQENCLKKWWLTPVEDLTLDEAKKMLEELEEFKLSIDSFGPNTGTSSSKQTTEVSVVVPHDGGFTHTPDHDSFLASTSKGLERPAVKVDDELLSGEAEQSVPSPAKIKTRRLPSLVNKGNISSPYSFRRNRKANARKAIPSQGSDSPTDNPEKSVDGRSEGSRLSIDLNKSAQYKQFSVGESSRQQIPRTL</sequence>
<feature type="compositionally biased region" description="Polar residues" evidence="1">
    <location>
        <begin position="1"/>
        <end position="11"/>
    </location>
</feature>
<keyword evidence="3" id="KW-1185">Reference proteome</keyword>
<protein>
    <submittedName>
        <fullName evidence="2">Uncharacterized protein</fullName>
    </submittedName>
</protein>
<comment type="caution">
    <text evidence="2">The sequence shown here is derived from an EMBL/GenBank/DDBJ whole genome shotgun (WGS) entry which is preliminary data.</text>
</comment>
<reference evidence="2" key="1">
    <citation type="submission" date="2023-02" db="EMBL/GenBank/DDBJ databases">
        <title>Genome of toxic invasive species Heracleum sosnowskyi carries increased number of genes despite the absence of recent whole-genome duplications.</title>
        <authorList>
            <person name="Schelkunov M."/>
            <person name="Shtratnikova V."/>
            <person name="Makarenko M."/>
            <person name="Klepikova A."/>
            <person name="Omelchenko D."/>
            <person name="Novikova G."/>
            <person name="Obukhova E."/>
            <person name="Bogdanov V."/>
            <person name="Penin A."/>
            <person name="Logacheva M."/>
        </authorList>
    </citation>
    <scope>NUCLEOTIDE SEQUENCE</scope>
    <source>
        <strain evidence="2">Hsosn_3</strain>
        <tissue evidence="2">Leaf</tissue>
    </source>
</reference>
<feature type="compositionally biased region" description="Basic and acidic residues" evidence="1">
    <location>
        <begin position="207"/>
        <end position="218"/>
    </location>
</feature>
<evidence type="ECO:0000313" key="2">
    <source>
        <dbReference type="EMBL" id="KAK1386100.1"/>
    </source>
</evidence>
<organism evidence="2 3">
    <name type="scientific">Heracleum sosnowskyi</name>
    <dbReference type="NCBI Taxonomy" id="360622"/>
    <lineage>
        <taxon>Eukaryota</taxon>
        <taxon>Viridiplantae</taxon>
        <taxon>Streptophyta</taxon>
        <taxon>Embryophyta</taxon>
        <taxon>Tracheophyta</taxon>
        <taxon>Spermatophyta</taxon>
        <taxon>Magnoliopsida</taxon>
        <taxon>eudicotyledons</taxon>
        <taxon>Gunneridae</taxon>
        <taxon>Pentapetalae</taxon>
        <taxon>asterids</taxon>
        <taxon>campanulids</taxon>
        <taxon>Apiales</taxon>
        <taxon>Apiaceae</taxon>
        <taxon>Apioideae</taxon>
        <taxon>apioid superclade</taxon>
        <taxon>Tordylieae</taxon>
        <taxon>Tordyliinae</taxon>
        <taxon>Heracleum</taxon>
    </lineage>
</organism>